<proteinExistence type="predicted"/>
<sequence>MANPSRSPFTPDTLGLPPPAQDVMPDPLLAKNPSSWSAKAGAILRHLVSVAKPKRKCDWRFLAIALVADFAFIGIFIAYAFAEHYGLEASPLRGNVKFSFVDGGYPERYGYAQQVVAVLLLLATYSKRRQPVYLMLALLFAVSVLDDSMALHEAMGDYLSMNTGISAATGELVGWSALGLLPMLAVLLGYLRSDPRSRRDAQVFFVAIVLLLFFAVGMDIVHSVIHQQLGRFQTVLTVVEDGGELVTFTLICALSLGIFRLQQEPQESFTDSR</sequence>
<evidence type="ECO:0000313" key="3">
    <source>
        <dbReference type="Proteomes" id="UP000601990"/>
    </source>
</evidence>
<keyword evidence="1" id="KW-1133">Transmembrane helix</keyword>
<dbReference type="EMBL" id="WTVH01000020">
    <property type="protein sequence ID" value="NMF93911.1"/>
    <property type="molecule type" value="Genomic_DNA"/>
</dbReference>
<dbReference type="Proteomes" id="UP000601990">
    <property type="component" value="Unassembled WGS sequence"/>
</dbReference>
<accession>A0ABX1N3S9</accession>
<feature type="transmembrane region" description="Helical" evidence="1">
    <location>
        <begin position="245"/>
        <end position="261"/>
    </location>
</feature>
<gene>
    <name evidence="2" type="ORF">GO608_11285</name>
</gene>
<feature type="transmembrane region" description="Helical" evidence="1">
    <location>
        <begin position="109"/>
        <end position="125"/>
    </location>
</feature>
<protein>
    <submittedName>
        <fullName evidence="2">Uncharacterized protein</fullName>
    </submittedName>
</protein>
<name>A0ABX1N3S9_9RHOO</name>
<feature type="transmembrane region" description="Helical" evidence="1">
    <location>
        <begin position="203"/>
        <end position="225"/>
    </location>
</feature>
<comment type="caution">
    <text evidence="2">The sequence shown here is derived from an EMBL/GenBank/DDBJ whole genome shotgun (WGS) entry which is preliminary data.</text>
</comment>
<keyword evidence="1" id="KW-0812">Transmembrane</keyword>
<reference evidence="2" key="1">
    <citation type="submission" date="2019-12" db="EMBL/GenBank/DDBJ databases">
        <title>Comparative genomics gives insights into the taxonomy of the Azoarcus-Aromatoleum group and reveals separate origins of nif in the plant-associated Azoarcus and non-plant-associated Aromatoleum sub-groups.</title>
        <authorList>
            <person name="Lafos M."/>
            <person name="Maluk M."/>
            <person name="Batista M."/>
            <person name="Junghare M."/>
            <person name="Carmona M."/>
            <person name="Faoro H."/>
            <person name="Cruz L.M."/>
            <person name="Battistoni F."/>
            <person name="De Souza E."/>
            <person name="Pedrosa F."/>
            <person name="Chen W.-M."/>
            <person name="Poole P.S."/>
            <person name="Dixon R.A."/>
            <person name="James E.K."/>
        </authorList>
    </citation>
    <scope>NUCLEOTIDE SEQUENCE</scope>
    <source>
        <strain evidence="2">U120</strain>
    </source>
</reference>
<evidence type="ECO:0000256" key="1">
    <source>
        <dbReference type="SAM" id="Phobius"/>
    </source>
</evidence>
<feature type="transmembrane region" description="Helical" evidence="1">
    <location>
        <begin position="172"/>
        <end position="191"/>
    </location>
</feature>
<organism evidence="2 3">
    <name type="scientific">Aromatoleum buckelii</name>
    <dbReference type="NCBI Taxonomy" id="200254"/>
    <lineage>
        <taxon>Bacteria</taxon>
        <taxon>Pseudomonadati</taxon>
        <taxon>Pseudomonadota</taxon>
        <taxon>Betaproteobacteria</taxon>
        <taxon>Rhodocyclales</taxon>
        <taxon>Rhodocyclaceae</taxon>
        <taxon>Aromatoleum</taxon>
    </lineage>
</organism>
<evidence type="ECO:0000313" key="2">
    <source>
        <dbReference type="EMBL" id="NMF93911.1"/>
    </source>
</evidence>
<keyword evidence="1" id="KW-0472">Membrane</keyword>
<feature type="transmembrane region" description="Helical" evidence="1">
    <location>
        <begin position="61"/>
        <end position="82"/>
    </location>
</feature>
<keyword evidence="3" id="KW-1185">Reference proteome</keyword>
<feature type="transmembrane region" description="Helical" evidence="1">
    <location>
        <begin position="132"/>
        <end position="152"/>
    </location>
</feature>